<proteinExistence type="predicted"/>
<organism evidence="1 2">
    <name type="scientific">Parabacteroides merdae</name>
    <dbReference type="NCBI Taxonomy" id="46503"/>
    <lineage>
        <taxon>Bacteria</taxon>
        <taxon>Pseudomonadati</taxon>
        <taxon>Bacteroidota</taxon>
        <taxon>Bacteroidia</taxon>
        <taxon>Bacteroidales</taxon>
        <taxon>Tannerellaceae</taxon>
        <taxon>Parabacteroides</taxon>
    </lineage>
</organism>
<accession>A0A414XX41</accession>
<gene>
    <name evidence="1" type="ORF">DW191_07175</name>
</gene>
<sequence length="155" mass="18102">MRAIAGKYLSFPLLQDYIAKLEEDREVELFALAFLFKGLRDEKNESWNHLADRFFKVYSDELYRCCGYEMETPGFARVWVARPDLFMVYMGAMMRAGIIEDCSFARMAGHVDRIFDTGNTENTVLNKLKEQLPEADQIVDGMKAEFKNFKIRDKK</sequence>
<dbReference type="GeneID" id="93407692"/>
<dbReference type="Proteomes" id="UP000283732">
    <property type="component" value="Unassembled WGS sequence"/>
</dbReference>
<dbReference type="AlphaFoldDB" id="A0A414XX41"/>
<dbReference type="RefSeq" id="WP_008148317.1">
    <property type="nucleotide sequence ID" value="NZ_QRKC01000002.1"/>
</dbReference>
<evidence type="ECO:0000313" key="1">
    <source>
        <dbReference type="EMBL" id="RHH78454.1"/>
    </source>
</evidence>
<dbReference type="EMBL" id="QRKC01000002">
    <property type="protein sequence ID" value="RHH78454.1"/>
    <property type="molecule type" value="Genomic_DNA"/>
</dbReference>
<comment type="caution">
    <text evidence="1">The sequence shown here is derived from an EMBL/GenBank/DDBJ whole genome shotgun (WGS) entry which is preliminary data.</text>
</comment>
<protein>
    <submittedName>
        <fullName evidence="1">Uncharacterized protein</fullName>
    </submittedName>
</protein>
<evidence type="ECO:0000313" key="2">
    <source>
        <dbReference type="Proteomes" id="UP000283732"/>
    </source>
</evidence>
<reference evidence="1 2" key="1">
    <citation type="submission" date="2018-08" db="EMBL/GenBank/DDBJ databases">
        <title>A genome reference for cultivated species of the human gut microbiota.</title>
        <authorList>
            <person name="Zou Y."/>
            <person name="Xue W."/>
            <person name="Luo G."/>
        </authorList>
    </citation>
    <scope>NUCLEOTIDE SEQUENCE [LARGE SCALE GENOMIC DNA]</scope>
    <source>
        <strain evidence="1 2">AM16-50</strain>
    </source>
</reference>
<name>A0A414XX41_9BACT</name>